<feature type="transmembrane region" description="Helical" evidence="9">
    <location>
        <begin position="169"/>
        <end position="189"/>
    </location>
</feature>
<protein>
    <recommendedName>
        <fullName evidence="7">UNC93-like protein MFSD11</fullName>
    </recommendedName>
    <alternativeName>
        <fullName evidence="8">Major facilitator superfamily domain-containing protein 11</fullName>
    </alternativeName>
</protein>
<dbReference type="Gene3D" id="1.20.1250.20">
    <property type="entry name" value="MFS general substrate transporter like domains"/>
    <property type="match status" value="2"/>
</dbReference>
<dbReference type="GO" id="GO:0016020">
    <property type="term" value="C:membrane"/>
    <property type="evidence" value="ECO:0007669"/>
    <property type="project" value="UniProtKB-SubCell"/>
</dbReference>
<keyword evidence="5 9" id="KW-0472">Membrane</keyword>
<evidence type="ECO:0000256" key="3">
    <source>
        <dbReference type="ARBA" id="ARBA00022692"/>
    </source>
</evidence>
<feature type="transmembrane region" description="Helical" evidence="9">
    <location>
        <begin position="392"/>
        <end position="411"/>
    </location>
</feature>
<organism evidence="11 12">
    <name type="scientific">Diabrotica balteata</name>
    <name type="common">Banded cucumber beetle</name>
    <dbReference type="NCBI Taxonomy" id="107213"/>
    <lineage>
        <taxon>Eukaryota</taxon>
        <taxon>Metazoa</taxon>
        <taxon>Ecdysozoa</taxon>
        <taxon>Arthropoda</taxon>
        <taxon>Hexapoda</taxon>
        <taxon>Insecta</taxon>
        <taxon>Pterygota</taxon>
        <taxon>Neoptera</taxon>
        <taxon>Endopterygota</taxon>
        <taxon>Coleoptera</taxon>
        <taxon>Polyphaga</taxon>
        <taxon>Cucujiformia</taxon>
        <taxon>Chrysomeloidea</taxon>
        <taxon>Chrysomelidae</taxon>
        <taxon>Galerucinae</taxon>
        <taxon>Diabroticina</taxon>
        <taxon>Diabroticites</taxon>
        <taxon>Diabrotica</taxon>
    </lineage>
</organism>
<dbReference type="OrthoDB" id="6615005at2759"/>
<accession>A0A9N9T7Y4</accession>
<dbReference type="SUPFAM" id="SSF103473">
    <property type="entry name" value="MFS general substrate transporter"/>
    <property type="match status" value="1"/>
</dbReference>
<feature type="transmembrane region" description="Helical" evidence="9">
    <location>
        <begin position="333"/>
        <end position="357"/>
    </location>
</feature>
<evidence type="ECO:0000256" key="8">
    <source>
        <dbReference type="ARBA" id="ARBA00041910"/>
    </source>
</evidence>
<keyword evidence="12" id="KW-1185">Reference proteome</keyword>
<evidence type="ECO:0000256" key="1">
    <source>
        <dbReference type="ARBA" id="ARBA00004141"/>
    </source>
</evidence>
<evidence type="ECO:0000256" key="9">
    <source>
        <dbReference type="SAM" id="Phobius"/>
    </source>
</evidence>
<dbReference type="PANTHER" id="PTHR23294:SF0">
    <property type="entry name" value="UNC93-LIKE PROTEIN MFSD11"/>
    <property type="match status" value="1"/>
</dbReference>
<feature type="signal peptide" evidence="10">
    <location>
        <begin position="1"/>
        <end position="24"/>
    </location>
</feature>
<evidence type="ECO:0000256" key="10">
    <source>
        <dbReference type="SAM" id="SignalP"/>
    </source>
</evidence>
<dbReference type="InterPro" id="IPR036259">
    <property type="entry name" value="MFS_trans_sf"/>
</dbReference>
<dbReference type="InterPro" id="IPR051617">
    <property type="entry name" value="UNC-93-like_regulator"/>
</dbReference>
<keyword evidence="10" id="KW-0732">Signal</keyword>
<proteinExistence type="inferred from homology"/>
<evidence type="ECO:0000313" key="11">
    <source>
        <dbReference type="EMBL" id="CAG9837658.1"/>
    </source>
</evidence>
<dbReference type="AlphaFoldDB" id="A0A9N9T7Y4"/>
<evidence type="ECO:0000256" key="5">
    <source>
        <dbReference type="ARBA" id="ARBA00023136"/>
    </source>
</evidence>
<gene>
    <name evidence="11" type="ORF">DIABBA_LOCUS10624</name>
</gene>
<dbReference type="EMBL" id="OU898282">
    <property type="protein sequence ID" value="CAG9837658.1"/>
    <property type="molecule type" value="Genomic_DNA"/>
</dbReference>
<keyword evidence="4 9" id="KW-1133">Transmembrane helix</keyword>
<feature type="transmembrane region" description="Helical" evidence="9">
    <location>
        <begin position="68"/>
        <end position="90"/>
    </location>
</feature>
<comment type="similarity">
    <text evidence="2">Belongs to the unc-93 family.</text>
</comment>
<feature type="transmembrane region" description="Helical" evidence="9">
    <location>
        <begin position="136"/>
        <end position="157"/>
    </location>
</feature>
<dbReference type="InterPro" id="IPR010291">
    <property type="entry name" value="Ion_channel_UNC-93"/>
</dbReference>
<name>A0A9N9T7Y4_DIABA</name>
<feature type="chain" id="PRO_5040137353" description="UNC93-like protein MFSD11" evidence="10">
    <location>
        <begin position="25"/>
        <end position="433"/>
    </location>
</feature>
<evidence type="ECO:0000256" key="7">
    <source>
        <dbReference type="ARBA" id="ARBA00040302"/>
    </source>
</evidence>
<evidence type="ECO:0000256" key="2">
    <source>
        <dbReference type="ARBA" id="ARBA00009172"/>
    </source>
</evidence>
<feature type="transmembrane region" description="Helical" evidence="9">
    <location>
        <begin position="97"/>
        <end position="116"/>
    </location>
</feature>
<evidence type="ECO:0000256" key="4">
    <source>
        <dbReference type="ARBA" id="ARBA00022989"/>
    </source>
</evidence>
<reference evidence="11" key="1">
    <citation type="submission" date="2022-01" db="EMBL/GenBank/DDBJ databases">
        <authorList>
            <person name="King R."/>
        </authorList>
    </citation>
    <scope>NUCLEOTIDE SEQUENCE</scope>
</reference>
<feature type="transmembrane region" description="Helical" evidence="9">
    <location>
        <begin position="260"/>
        <end position="281"/>
    </location>
</feature>
<feature type="transmembrane region" description="Helical" evidence="9">
    <location>
        <begin position="369"/>
        <end position="386"/>
    </location>
</feature>
<comment type="subcellular location">
    <subcellularLocation>
        <location evidence="1">Membrane</location>
        <topology evidence="1">Multi-pass membrane protein</topology>
    </subcellularLocation>
</comment>
<evidence type="ECO:0000313" key="12">
    <source>
        <dbReference type="Proteomes" id="UP001153709"/>
    </source>
</evidence>
<keyword evidence="6" id="KW-0325">Glycoprotein</keyword>
<sequence length="433" mass="47425">MSRSLTNVILLSISFLFVYIGTQTTSNIQIVVIDSIKKDKPSYKENGYYSQAINNAFYAVSTWVVPSIMNVCGVKVSLFLGALVNVLFILQFMLEKVWILYLFCGLSGVGSALLGTSQGEYLVFNSSEKTMNRNTALFTIISSFNMIIGNIIVMCEFNGTNKINKNRRILVLAILAGVCTVGSLLFMLLPKYKKEKVSKETYSKIGAMESFTNTVKLFITKDMLLLSVSFLYGGVNDGFLNGIYSSAVGFTQKLHNCKQLVGLIGIFIGIGEIFGGIIITIFGEKIEFLGRKLLIVIGCSLHSLSFILIFINLPDNSPFADTKDAAIIESNTFLAIFCSFLLGLGDCIIGNVIFSLLGTVYSQNAAEAFSVLQFFGGIGSVINFMTAELVGLYYQLAALFLLGILSAISIIKVDISCQQNLLVENKTNTDFSY</sequence>
<keyword evidence="3 9" id="KW-0812">Transmembrane</keyword>
<feature type="transmembrane region" description="Helical" evidence="9">
    <location>
        <begin position="293"/>
        <end position="313"/>
    </location>
</feature>
<evidence type="ECO:0000256" key="6">
    <source>
        <dbReference type="ARBA" id="ARBA00023180"/>
    </source>
</evidence>
<dbReference type="Proteomes" id="UP001153709">
    <property type="component" value="Chromosome 7"/>
</dbReference>
<dbReference type="PANTHER" id="PTHR23294">
    <property type="entry name" value="ET TRANSLATION PRODUCT-RELATED"/>
    <property type="match status" value="1"/>
</dbReference>
<dbReference type="Pfam" id="PF05978">
    <property type="entry name" value="UNC-93"/>
    <property type="match status" value="1"/>
</dbReference>